<sequence>MLPLKRISCSLPIPKITVSTSIPWARAIPLSSACMPSRKFASTPTKHAQNRIYTPIRYPTDLTTYLSISTSTSLPLLTLWTTSYCSTCKTIAPLLHNIIESGTGEAEGGVLYAEVEYDAPDMMDEGLGMRYMVTSVPMLVGFWRGEVMGGVSGGGGGGGGQGERLRSREIQGMGREGLEEWVRGAARKGSEWREGHPGGEGLFGGLWKGWGK</sequence>
<keyword evidence="2" id="KW-1185">Reference proteome</keyword>
<dbReference type="HOGENOM" id="CLU_098391_1_0_1"/>
<evidence type="ECO:0000313" key="2">
    <source>
        <dbReference type="Proteomes" id="UP000019487"/>
    </source>
</evidence>
<evidence type="ECO:0000313" key="1">
    <source>
        <dbReference type="EMBL" id="ESZ91792.1"/>
    </source>
</evidence>
<dbReference type="SUPFAM" id="SSF52833">
    <property type="entry name" value="Thioredoxin-like"/>
    <property type="match status" value="1"/>
</dbReference>
<dbReference type="InterPro" id="IPR036249">
    <property type="entry name" value="Thioredoxin-like_sf"/>
</dbReference>
<dbReference type="Proteomes" id="UP000019487">
    <property type="component" value="Unassembled WGS sequence"/>
</dbReference>
<dbReference type="OrthoDB" id="19690at2759"/>
<proteinExistence type="predicted"/>
<dbReference type="AlphaFoldDB" id="W9C4Y6"/>
<dbReference type="EMBL" id="AYSA01000457">
    <property type="protein sequence ID" value="ESZ91792.1"/>
    <property type="molecule type" value="Genomic_DNA"/>
</dbReference>
<organism evidence="1 2">
    <name type="scientific">Sclerotinia borealis (strain F-4128)</name>
    <dbReference type="NCBI Taxonomy" id="1432307"/>
    <lineage>
        <taxon>Eukaryota</taxon>
        <taxon>Fungi</taxon>
        <taxon>Dikarya</taxon>
        <taxon>Ascomycota</taxon>
        <taxon>Pezizomycotina</taxon>
        <taxon>Leotiomycetes</taxon>
        <taxon>Helotiales</taxon>
        <taxon>Sclerotiniaceae</taxon>
        <taxon>Sclerotinia</taxon>
    </lineage>
</organism>
<evidence type="ECO:0008006" key="3">
    <source>
        <dbReference type="Google" id="ProtNLM"/>
    </source>
</evidence>
<accession>W9C4Y6</accession>
<dbReference type="STRING" id="1432307.W9C4Y6"/>
<comment type="caution">
    <text evidence="1">The sequence shown here is derived from an EMBL/GenBank/DDBJ whole genome shotgun (WGS) entry which is preliminary data.</text>
</comment>
<name>W9C4Y6_SCLBF</name>
<dbReference type="Gene3D" id="3.40.30.10">
    <property type="entry name" value="Glutaredoxin"/>
    <property type="match status" value="1"/>
</dbReference>
<protein>
    <recommendedName>
        <fullName evidence="3">Thioredoxin domain-containing protein</fullName>
    </recommendedName>
</protein>
<gene>
    <name evidence="1" type="ORF">SBOR_7822</name>
</gene>
<reference evidence="1 2" key="1">
    <citation type="journal article" date="2014" name="Genome Announc.">
        <title>Draft genome sequence of Sclerotinia borealis, a psychrophilic plant pathogenic fungus.</title>
        <authorList>
            <person name="Mardanov A.V."/>
            <person name="Beletsky A.V."/>
            <person name="Kadnikov V.V."/>
            <person name="Ignatov A.N."/>
            <person name="Ravin N.V."/>
        </authorList>
    </citation>
    <scope>NUCLEOTIDE SEQUENCE [LARGE SCALE GENOMIC DNA]</scope>
    <source>
        <strain evidence="2">F-4157</strain>
    </source>
</reference>